<evidence type="ECO:0000259" key="1">
    <source>
        <dbReference type="Pfam" id="PF05117"/>
    </source>
</evidence>
<dbReference type="InterPro" id="IPR036701">
    <property type="entry name" value="RraB-like_sf"/>
</dbReference>
<name>A0A1M7ZXH3_9FLAO</name>
<dbReference type="EMBL" id="FRYK01000003">
    <property type="protein sequence ID" value="SHO73562.1"/>
    <property type="molecule type" value="Genomic_DNA"/>
</dbReference>
<dbReference type="InterPro" id="IPR016097">
    <property type="entry name" value="DUF695"/>
</dbReference>
<dbReference type="AlphaFoldDB" id="A0A1M7ZXH3"/>
<feature type="domain" description="Regulator of ribonuclease activity B" evidence="2">
    <location>
        <begin position="168"/>
        <end position="265"/>
    </location>
</feature>
<dbReference type="Pfam" id="PF06877">
    <property type="entry name" value="RraB"/>
    <property type="match status" value="1"/>
</dbReference>
<feature type="domain" description="DUF695" evidence="1">
    <location>
        <begin position="30"/>
        <end position="158"/>
    </location>
</feature>
<protein>
    <submittedName>
        <fullName evidence="3">TIGR01619 family protein</fullName>
    </submittedName>
</protein>
<proteinExistence type="predicted"/>
<keyword evidence="4" id="KW-1185">Reference proteome</keyword>
<dbReference type="OrthoDB" id="7839302at2"/>
<evidence type="ECO:0000259" key="2">
    <source>
        <dbReference type="Pfam" id="PF06877"/>
    </source>
</evidence>
<gene>
    <name evidence="3" type="ORF">SAMN05443547_1924</name>
</gene>
<dbReference type="SUPFAM" id="SSF89946">
    <property type="entry name" value="Hypothetical protein VC0424"/>
    <property type="match status" value="1"/>
</dbReference>
<evidence type="ECO:0000313" key="3">
    <source>
        <dbReference type="EMBL" id="SHO73562.1"/>
    </source>
</evidence>
<dbReference type="Pfam" id="PF05117">
    <property type="entry name" value="DUF695"/>
    <property type="match status" value="1"/>
</dbReference>
<dbReference type="RefSeq" id="WP_084530264.1">
    <property type="nucleotide sequence ID" value="NZ_CBCSEA010000005.1"/>
</dbReference>
<evidence type="ECO:0000313" key="4">
    <source>
        <dbReference type="Proteomes" id="UP000184611"/>
    </source>
</evidence>
<dbReference type="Gene3D" id="3.30.70.970">
    <property type="entry name" value="RraB-like"/>
    <property type="match status" value="1"/>
</dbReference>
<organism evidence="3 4">
    <name type="scientific">Flavobacterium cucumis</name>
    <dbReference type="NCBI Taxonomy" id="416016"/>
    <lineage>
        <taxon>Bacteria</taxon>
        <taxon>Pseudomonadati</taxon>
        <taxon>Bacteroidota</taxon>
        <taxon>Flavobacteriia</taxon>
        <taxon>Flavobacteriales</taxon>
        <taxon>Flavobacteriaceae</taxon>
        <taxon>Flavobacterium</taxon>
    </lineage>
</organism>
<accession>A0A1M7ZXH3</accession>
<dbReference type="Proteomes" id="UP000184611">
    <property type="component" value="Unassembled WGS sequence"/>
</dbReference>
<dbReference type="InterPro" id="IPR009671">
    <property type="entry name" value="RraB_dom"/>
</dbReference>
<sequence>MKKLKTIILTLVMGIFGNLFGQNKHIENFEFFNRNENEIIQFIVVDIGLNEIAPINSKPNILKISFQMKRVNEAGLSSSKEELNVFGEIEDKLIEKLTKDELFVGRITSNGLRDFYFYTKDNKIQATFEEILKKYNQFKYTINFEVDENWNKYFQLLYPNEEEFQKIGNRSVLDNLEEGGDNLTLEREVFHWIYFKTENDRENFIKEIEKLNFSIVTKSKIKDAFPFQLQIKRVDKVDEESVNQYVIQLWKLAPKYNGSYDGWETSIETTNK</sequence>
<reference evidence="4" key="1">
    <citation type="submission" date="2016-12" db="EMBL/GenBank/DDBJ databases">
        <authorList>
            <person name="Varghese N."/>
            <person name="Submissions S."/>
        </authorList>
    </citation>
    <scope>NUCLEOTIDE SEQUENCE [LARGE SCALE GENOMIC DNA]</scope>
    <source>
        <strain evidence="4">DSM 18830</strain>
    </source>
</reference>